<keyword evidence="2" id="KW-1185">Reference proteome</keyword>
<accession>A0AAE9CDW4</accession>
<organism evidence="1 2">
    <name type="scientific">Bacillus phage vB_BanS_Skywalker</name>
    <dbReference type="NCBI Taxonomy" id="2894789"/>
    <lineage>
        <taxon>Viruses</taxon>
        <taxon>Duplodnaviria</taxon>
        <taxon>Heunggongvirae</taxon>
        <taxon>Uroviricota</taxon>
        <taxon>Caudoviricetes</taxon>
        <taxon>Joanripponvirinae</taxon>
        <taxon>Tsamsavirus</taxon>
        <taxon>Tsamsavirus skywalker</taxon>
    </lineage>
</organism>
<proteinExistence type="predicted"/>
<dbReference type="Proteomes" id="UP000828101">
    <property type="component" value="Segment"/>
</dbReference>
<protein>
    <submittedName>
        <fullName evidence="1">Uncharacterized protein</fullName>
    </submittedName>
</protein>
<dbReference type="EMBL" id="OK499994">
    <property type="protein sequence ID" value="UGO51180.1"/>
    <property type="molecule type" value="Genomic_DNA"/>
</dbReference>
<gene>
    <name evidence="1" type="ORF">SKYWALKER_2</name>
</gene>
<sequence>MKNWWRNKMDEFTIKDVKYKEECYCEHCGDLEPFTATYGDGCDYCVDCGRMGDLAINDADYEKIQIEEARHKVEYFAKRIESLHKFLISKE</sequence>
<evidence type="ECO:0000313" key="1">
    <source>
        <dbReference type="EMBL" id="UGO51180.1"/>
    </source>
</evidence>
<name>A0AAE9CDW4_9CAUD</name>
<reference evidence="1 2" key="1">
    <citation type="submission" date="2021-10" db="EMBL/GenBank/DDBJ databases">
        <authorList>
            <person name="James R."/>
            <person name="Lavering E.D."/>
            <person name="Fairholm J.D."/>
            <person name="Ogilvie B.H."/>
            <person name="Thurgood T.L."/>
            <person name="Hyer A."/>
            <person name="Robison R.A."/>
            <person name="Grose J.H."/>
        </authorList>
    </citation>
    <scope>NUCLEOTIDE SEQUENCE [LARGE SCALE GENOMIC DNA]</scope>
</reference>
<evidence type="ECO:0000313" key="2">
    <source>
        <dbReference type="Proteomes" id="UP000828101"/>
    </source>
</evidence>